<sequence length="71" mass="8134">MGISFKKLEILLTENGKTFYSLRKDKIVGTETIKKLQQGYGIIDTRTISNLCEYLNCQPGDLMEYVPDKTE</sequence>
<keyword evidence="3" id="KW-1185">Reference proteome</keyword>
<proteinExistence type="predicted"/>
<evidence type="ECO:0000313" key="2">
    <source>
        <dbReference type="EMBL" id="EET58114.1"/>
    </source>
</evidence>
<dbReference type="eggNOG" id="COG3655">
    <property type="taxonomic scope" value="Bacteria"/>
</dbReference>
<name>C6LMN1_9FIRM</name>
<protein>
    <recommendedName>
        <fullName evidence="1">HTH cro/C1-type domain-containing protein</fullName>
    </recommendedName>
</protein>
<dbReference type="EMBL" id="ACCL02000049">
    <property type="protein sequence ID" value="EET58114.1"/>
    <property type="molecule type" value="Genomic_DNA"/>
</dbReference>
<dbReference type="InterPro" id="IPR001387">
    <property type="entry name" value="Cro/C1-type_HTH"/>
</dbReference>
<comment type="caution">
    <text evidence="2">The sequence shown here is derived from an EMBL/GenBank/DDBJ whole genome shotgun (WGS) entry which is preliminary data.</text>
</comment>
<organism evidence="2 3">
    <name type="scientific">Marvinbryantia formatexigens DSM 14469</name>
    <dbReference type="NCBI Taxonomy" id="478749"/>
    <lineage>
        <taxon>Bacteria</taxon>
        <taxon>Bacillati</taxon>
        <taxon>Bacillota</taxon>
        <taxon>Clostridia</taxon>
        <taxon>Lachnospirales</taxon>
        <taxon>Lachnospiraceae</taxon>
        <taxon>Marvinbryantia</taxon>
    </lineage>
</organism>
<evidence type="ECO:0000313" key="3">
    <source>
        <dbReference type="Proteomes" id="UP000005561"/>
    </source>
</evidence>
<dbReference type="Pfam" id="PF13443">
    <property type="entry name" value="HTH_26"/>
    <property type="match status" value="1"/>
</dbReference>
<dbReference type="Proteomes" id="UP000005561">
    <property type="component" value="Unassembled WGS sequence"/>
</dbReference>
<evidence type="ECO:0000259" key="1">
    <source>
        <dbReference type="Pfam" id="PF13443"/>
    </source>
</evidence>
<dbReference type="STRING" id="168384.SAMN05660368_04260"/>
<dbReference type="OrthoDB" id="9807880at2"/>
<gene>
    <name evidence="2" type="ORF">BRYFOR_09932</name>
</gene>
<dbReference type="InterPro" id="IPR010982">
    <property type="entry name" value="Lambda_DNA-bd_dom_sf"/>
</dbReference>
<accession>C6LMN1</accession>
<dbReference type="SUPFAM" id="SSF47413">
    <property type="entry name" value="lambda repressor-like DNA-binding domains"/>
    <property type="match status" value="1"/>
</dbReference>
<feature type="domain" description="HTH cro/C1-type" evidence="1">
    <location>
        <begin position="7"/>
        <end position="68"/>
    </location>
</feature>
<reference evidence="2" key="1">
    <citation type="submission" date="2009-07" db="EMBL/GenBank/DDBJ databases">
        <authorList>
            <person name="Weinstock G."/>
            <person name="Sodergren E."/>
            <person name="Clifton S."/>
            <person name="Fulton L."/>
            <person name="Fulton B."/>
            <person name="Courtney L."/>
            <person name="Fronick C."/>
            <person name="Harrison M."/>
            <person name="Strong C."/>
            <person name="Farmer C."/>
            <person name="Delahaunty K."/>
            <person name="Markovic C."/>
            <person name="Hall O."/>
            <person name="Minx P."/>
            <person name="Tomlinson C."/>
            <person name="Mitreva M."/>
            <person name="Nelson J."/>
            <person name="Hou S."/>
            <person name="Wollam A."/>
            <person name="Pepin K.H."/>
            <person name="Johnson M."/>
            <person name="Bhonagiri V."/>
            <person name="Nash W.E."/>
            <person name="Warren W."/>
            <person name="Chinwalla A."/>
            <person name="Mardis E.R."/>
            <person name="Wilson R.K."/>
        </authorList>
    </citation>
    <scope>NUCLEOTIDE SEQUENCE [LARGE SCALE GENOMIC DNA]</scope>
    <source>
        <strain evidence="2">DSM 14469</strain>
    </source>
</reference>
<dbReference type="GO" id="GO:0003677">
    <property type="term" value="F:DNA binding"/>
    <property type="evidence" value="ECO:0007669"/>
    <property type="project" value="InterPro"/>
</dbReference>
<dbReference type="RefSeq" id="WP_006864682.1">
    <property type="nucleotide sequence ID" value="NZ_ACCL02000049.1"/>
</dbReference>
<dbReference type="AlphaFoldDB" id="C6LMN1"/>